<dbReference type="Pfam" id="PF00535">
    <property type="entry name" value="Glycos_transf_2"/>
    <property type="match status" value="1"/>
</dbReference>
<dbReference type="AlphaFoldDB" id="A0A939QN98"/>
<dbReference type="InterPro" id="IPR029044">
    <property type="entry name" value="Nucleotide-diphossugar_trans"/>
</dbReference>
<evidence type="ECO:0000259" key="5">
    <source>
        <dbReference type="Pfam" id="PF00535"/>
    </source>
</evidence>
<dbReference type="Proteomes" id="UP000668403">
    <property type="component" value="Unassembled WGS sequence"/>
</dbReference>
<feature type="transmembrane region" description="Helical" evidence="4">
    <location>
        <begin position="213"/>
        <end position="234"/>
    </location>
</feature>
<accession>A0A939QN98</accession>
<keyword evidence="7" id="KW-1185">Reference proteome</keyword>
<evidence type="ECO:0000256" key="4">
    <source>
        <dbReference type="SAM" id="Phobius"/>
    </source>
</evidence>
<dbReference type="InterPro" id="IPR039528">
    <property type="entry name" value="DPM1-like"/>
</dbReference>
<sequence>MGADALVILPTYNEVASLRDVVSRVLEIAPAVRILIVDDASPDGTGALADELSTVDERISVIHRAGKLGLGTAYIAGFRQAIAAGYHRVVEMDADGSHLPEELPHLLAVDADLVIGSRWIPGGRIVGWPRHRRAISRTGTVVARLALRSRLRDITSGYRVFSVDALRGLDLDAITSRGYGFQVEIAWTLERTGHRLAEVPITFVERASGRSKMTIGIVWEALTGVLGWGLALRIRSRRERGARPPR</sequence>
<gene>
    <name evidence="6" type="ORF">J4H85_13655</name>
</gene>
<dbReference type="Gene3D" id="3.90.550.10">
    <property type="entry name" value="Spore Coat Polysaccharide Biosynthesis Protein SpsA, Chain A"/>
    <property type="match status" value="1"/>
</dbReference>
<keyword evidence="4" id="KW-0812">Transmembrane</keyword>
<proteinExistence type="inferred from homology"/>
<keyword evidence="3" id="KW-0808">Transferase</keyword>
<evidence type="ECO:0000313" key="6">
    <source>
        <dbReference type="EMBL" id="MBO2991041.1"/>
    </source>
</evidence>
<dbReference type="InterPro" id="IPR001173">
    <property type="entry name" value="Glyco_trans_2-like"/>
</dbReference>
<dbReference type="SUPFAM" id="SSF53448">
    <property type="entry name" value="Nucleotide-diphospho-sugar transferases"/>
    <property type="match status" value="1"/>
</dbReference>
<comment type="caution">
    <text evidence="6">The sequence shown here is derived from an EMBL/GenBank/DDBJ whole genome shotgun (WGS) entry which is preliminary data.</text>
</comment>
<keyword evidence="4" id="KW-0472">Membrane</keyword>
<keyword evidence="4" id="KW-1133">Transmembrane helix</keyword>
<comment type="similarity">
    <text evidence="1">Belongs to the glycosyltransferase 2 family.</text>
</comment>
<name>A0A939QN98_9MICO</name>
<evidence type="ECO:0000256" key="3">
    <source>
        <dbReference type="ARBA" id="ARBA00022679"/>
    </source>
</evidence>
<dbReference type="CDD" id="cd06442">
    <property type="entry name" value="DPM1_like"/>
    <property type="match status" value="1"/>
</dbReference>
<evidence type="ECO:0000313" key="7">
    <source>
        <dbReference type="Proteomes" id="UP000668403"/>
    </source>
</evidence>
<dbReference type="FunFam" id="3.90.550.10:FF:000122">
    <property type="entry name" value="Dolichol-phosphate mannosyltransferase subunit 1"/>
    <property type="match status" value="1"/>
</dbReference>
<keyword evidence="2" id="KW-0328">Glycosyltransferase</keyword>
<dbReference type="GO" id="GO:0016020">
    <property type="term" value="C:membrane"/>
    <property type="evidence" value="ECO:0007669"/>
    <property type="project" value="GOC"/>
</dbReference>
<feature type="domain" description="Glycosyltransferase 2-like" evidence="5">
    <location>
        <begin position="7"/>
        <end position="167"/>
    </location>
</feature>
<evidence type="ECO:0000256" key="2">
    <source>
        <dbReference type="ARBA" id="ARBA00022676"/>
    </source>
</evidence>
<organism evidence="6 7">
    <name type="scientific">Leucobacter tardus</name>
    <dbReference type="NCBI Taxonomy" id="501483"/>
    <lineage>
        <taxon>Bacteria</taxon>
        <taxon>Bacillati</taxon>
        <taxon>Actinomycetota</taxon>
        <taxon>Actinomycetes</taxon>
        <taxon>Micrococcales</taxon>
        <taxon>Microbacteriaceae</taxon>
        <taxon>Leucobacter</taxon>
    </lineage>
</organism>
<dbReference type="EMBL" id="JAGFBF010000006">
    <property type="protein sequence ID" value="MBO2991041.1"/>
    <property type="molecule type" value="Genomic_DNA"/>
</dbReference>
<dbReference type="PANTHER" id="PTHR43398:SF1">
    <property type="entry name" value="DOLICHOL-PHOSPHATE MANNOSYLTRANSFERASE SUBUNIT 1"/>
    <property type="match status" value="1"/>
</dbReference>
<dbReference type="PANTHER" id="PTHR43398">
    <property type="entry name" value="DOLICHOL-PHOSPHATE MANNOSYLTRANSFERASE SUBUNIT 1"/>
    <property type="match status" value="1"/>
</dbReference>
<protein>
    <submittedName>
        <fullName evidence="6">Polyprenol monophosphomannose synthase</fullName>
    </submittedName>
</protein>
<dbReference type="GO" id="GO:0009247">
    <property type="term" value="P:glycolipid biosynthetic process"/>
    <property type="evidence" value="ECO:0007669"/>
    <property type="project" value="TreeGrafter"/>
</dbReference>
<dbReference type="GO" id="GO:0004582">
    <property type="term" value="F:dolichyl-phosphate beta-D-mannosyltransferase activity"/>
    <property type="evidence" value="ECO:0007669"/>
    <property type="project" value="InterPro"/>
</dbReference>
<reference evidence="6" key="1">
    <citation type="submission" date="2021-03" db="EMBL/GenBank/DDBJ databases">
        <title>Leucobacter chromiisoli sp. nov., isolated from chromium-containing soil of chemical plant.</title>
        <authorList>
            <person name="Xu Z."/>
        </authorList>
    </citation>
    <scope>NUCLEOTIDE SEQUENCE</scope>
    <source>
        <strain evidence="6">K 70/01</strain>
    </source>
</reference>
<evidence type="ECO:0000256" key="1">
    <source>
        <dbReference type="ARBA" id="ARBA00006739"/>
    </source>
</evidence>